<reference evidence="3" key="2">
    <citation type="journal article" date="2017" name="Nat. Plants">
        <title>The Aegilops tauschii genome reveals multiple impacts of transposons.</title>
        <authorList>
            <person name="Zhao G."/>
            <person name="Zou C."/>
            <person name="Li K."/>
            <person name="Wang K."/>
            <person name="Li T."/>
            <person name="Gao L."/>
            <person name="Zhang X."/>
            <person name="Wang H."/>
            <person name="Yang Z."/>
            <person name="Liu X."/>
            <person name="Jiang W."/>
            <person name="Mao L."/>
            <person name="Kong X."/>
            <person name="Jiao Y."/>
            <person name="Jia J."/>
        </authorList>
    </citation>
    <scope>NUCLEOTIDE SEQUENCE [LARGE SCALE GENOMIC DNA]</scope>
    <source>
        <strain evidence="3">cv. AL8/78</strain>
    </source>
</reference>
<sequence>FLKTYWFTKLSFVSSCFYTMPSGFSVVLLPYTQYVAALQVFWLFFCIPSICVYVPDILFPFVVQMCLHFLMPSPPILAQCALDISIAATKLLQGKTLSYSLWTLSTMGYFVEMG</sequence>
<keyword evidence="3" id="KW-1185">Reference proteome</keyword>
<protein>
    <submittedName>
        <fullName evidence="2">Uncharacterized protein</fullName>
    </submittedName>
</protein>
<proteinExistence type="predicted"/>
<dbReference type="Proteomes" id="UP000015105">
    <property type="component" value="Chromosome 7D"/>
</dbReference>
<dbReference type="AlphaFoldDB" id="A0A453S769"/>
<reference evidence="2" key="4">
    <citation type="submission" date="2019-03" db="UniProtKB">
        <authorList>
            <consortium name="EnsemblPlants"/>
        </authorList>
    </citation>
    <scope>IDENTIFICATION</scope>
</reference>
<keyword evidence="1" id="KW-0812">Transmembrane</keyword>
<organism evidence="2 3">
    <name type="scientific">Aegilops tauschii subsp. strangulata</name>
    <name type="common">Goatgrass</name>
    <dbReference type="NCBI Taxonomy" id="200361"/>
    <lineage>
        <taxon>Eukaryota</taxon>
        <taxon>Viridiplantae</taxon>
        <taxon>Streptophyta</taxon>
        <taxon>Embryophyta</taxon>
        <taxon>Tracheophyta</taxon>
        <taxon>Spermatophyta</taxon>
        <taxon>Magnoliopsida</taxon>
        <taxon>Liliopsida</taxon>
        <taxon>Poales</taxon>
        <taxon>Poaceae</taxon>
        <taxon>BOP clade</taxon>
        <taxon>Pooideae</taxon>
        <taxon>Triticodae</taxon>
        <taxon>Triticeae</taxon>
        <taxon>Triticinae</taxon>
        <taxon>Aegilops</taxon>
    </lineage>
</organism>
<evidence type="ECO:0000313" key="2">
    <source>
        <dbReference type="EnsemblPlants" id="AET7Gv20836800.6"/>
    </source>
</evidence>
<evidence type="ECO:0000313" key="3">
    <source>
        <dbReference type="Proteomes" id="UP000015105"/>
    </source>
</evidence>
<accession>A0A453S769</accession>
<reference evidence="3" key="1">
    <citation type="journal article" date="2014" name="Science">
        <title>Ancient hybridizations among the ancestral genomes of bread wheat.</title>
        <authorList>
            <consortium name="International Wheat Genome Sequencing Consortium,"/>
            <person name="Marcussen T."/>
            <person name="Sandve S.R."/>
            <person name="Heier L."/>
            <person name="Spannagl M."/>
            <person name="Pfeifer M."/>
            <person name="Jakobsen K.S."/>
            <person name="Wulff B.B."/>
            <person name="Steuernagel B."/>
            <person name="Mayer K.F."/>
            <person name="Olsen O.A."/>
        </authorList>
    </citation>
    <scope>NUCLEOTIDE SEQUENCE [LARGE SCALE GENOMIC DNA]</scope>
    <source>
        <strain evidence="3">cv. AL8/78</strain>
    </source>
</reference>
<feature type="transmembrane region" description="Helical" evidence="1">
    <location>
        <begin position="12"/>
        <end position="34"/>
    </location>
</feature>
<name>A0A453S769_AEGTS</name>
<keyword evidence="1" id="KW-0472">Membrane</keyword>
<dbReference type="EnsemblPlants" id="AET7Gv20836800.6">
    <property type="protein sequence ID" value="AET7Gv20836800.6"/>
    <property type="gene ID" value="AET7Gv20836800"/>
</dbReference>
<reference evidence="2" key="5">
    <citation type="journal article" date="2021" name="G3 (Bethesda)">
        <title>Aegilops tauschii genome assembly Aet v5.0 features greater sequence contiguity and improved annotation.</title>
        <authorList>
            <person name="Wang L."/>
            <person name="Zhu T."/>
            <person name="Rodriguez J.C."/>
            <person name="Deal K.R."/>
            <person name="Dubcovsky J."/>
            <person name="McGuire P.E."/>
            <person name="Lux T."/>
            <person name="Spannagl M."/>
            <person name="Mayer K.F.X."/>
            <person name="Baldrich P."/>
            <person name="Meyers B.C."/>
            <person name="Huo N."/>
            <person name="Gu Y.Q."/>
            <person name="Zhou H."/>
            <person name="Devos K.M."/>
            <person name="Bennetzen J.L."/>
            <person name="Unver T."/>
            <person name="Budak H."/>
            <person name="Gulick P.J."/>
            <person name="Galiba G."/>
            <person name="Kalapos B."/>
            <person name="Nelson D.R."/>
            <person name="Li P."/>
            <person name="You F.M."/>
            <person name="Luo M.C."/>
            <person name="Dvorak J."/>
        </authorList>
    </citation>
    <scope>NUCLEOTIDE SEQUENCE [LARGE SCALE GENOMIC DNA]</scope>
    <source>
        <strain evidence="2">cv. AL8/78</strain>
    </source>
</reference>
<keyword evidence="1" id="KW-1133">Transmembrane helix</keyword>
<reference evidence="2" key="3">
    <citation type="journal article" date="2017" name="Nature">
        <title>Genome sequence of the progenitor of the wheat D genome Aegilops tauschii.</title>
        <authorList>
            <person name="Luo M.C."/>
            <person name="Gu Y.Q."/>
            <person name="Puiu D."/>
            <person name="Wang H."/>
            <person name="Twardziok S.O."/>
            <person name="Deal K.R."/>
            <person name="Huo N."/>
            <person name="Zhu T."/>
            <person name="Wang L."/>
            <person name="Wang Y."/>
            <person name="McGuire P.E."/>
            <person name="Liu S."/>
            <person name="Long H."/>
            <person name="Ramasamy R.K."/>
            <person name="Rodriguez J.C."/>
            <person name="Van S.L."/>
            <person name="Yuan L."/>
            <person name="Wang Z."/>
            <person name="Xia Z."/>
            <person name="Xiao L."/>
            <person name="Anderson O.D."/>
            <person name="Ouyang S."/>
            <person name="Liang Y."/>
            <person name="Zimin A.V."/>
            <person name="Pertea G."/>
            <person name="Qi P."/>
            <person name="Bennetzen J.L."/>
            <person name="Dai X."/>
            <person name="Dawson M.W."/>
            <person name="Muller H.G."/>
            <person name="Kugler K."/>
            <person name="Rivarola-Duarte L."/>
            <person name="Spannagl M."/>
            <person name="Mayer K.F.X."/>
            <person name="Lu F.H."/>
            <person name="Bevan M.W."/>
            <person name="Leroy P."/>
            <person name="Li P."/>
            <person name="You F.M."/>
            <person name="Sun Q."/>
            <person name="Liu Z."/>
            <person name="Lyons E."/>
            <person name="Wicker T."/>
            <person name="Salzberg S.L."/>
            <person name="Devos K.M."/>
            <person name="Dvorak J."/>
        </authorList>
    </citation>
    <scope>NUCLEOTIDE SEQUENCE [LARGE SCALE GENOMIC DNA]</scope>
    <source>
        <strain evidence="2">cv. AL8/78</strain>
    </source>
</reference>
<feature type="transmembrane region" description="Helical" evidence="1">
    <location>
        <begin position="40"/>
        <end position="63"/>
    </location>
</feature>
<evidence type="ECO:0000256" key="1">
    <source>
        <dbReference type="SAM" id="Phobius"/>
    </source>
</evidence>
<dbReference type="Gramene" id="AET7Gv20836800.6">
    <property type="protein sequence ID" value="AET7Gv20836800.6"/>
    <property type="gene ID" value="AET7Gv20836800"/>
</dbReference>